<evidence type="ECO:0000313" key="2">
    <source>
        <dbReference type="Proteomes" id="UP000268007"/>
    </source>
</evidence>
<dbReference type="AlphaFoldDB" id="A0A495J5D9"/>
<sequence length="68" mass="7564">MSGVNAAMELSGFDGEGNALADWSVILRRRYSGKPDPDCDFLADRVMPGIKKNLNREMFLLSKNLMSL</sequence>
<protein>
    <submittedName>
        <fullName evidence="1">Uncharacterized protein</fullName>
    </submittedName>
</protein>
<organism evidence="1 2">
    <name type="scientific">Mucilaginibacter gracilis</name>
    <dbReference type="NCBI Taxonomy" id="423350"/>
    <lineage>
        <taxon>Bacteria</taxon>
        <taxon>Pseudomonadati</taxon>
        <taxon>Bacteroidota</taxon>
        <taxon>Sphingobacteriia</taxon>
        <taxon>Sphingobacteriales</taxon>
        <taxon>Sphingobacteriaceae</taxon>
        <taxon>Mucilaginibacter</taxon>
    </lineage>
</organism>
<comment type="caution">
    <text evidence="1">The sequence shown here is derived from an EMBL/GenBank/DDBJ whole genome shotgun (WGS) entry which is preliminary data.</text>
</comment>
<dbReference type="Proteomes" id="UP000268007">
    <property type="component" value="Unassembled WGS sequence"/>
</dbReference>
<evidence type="ECO:0000313" key="1">
    <source>
        <dbReference type="EMBL" id="RKR84206.1"/>
    </source>
</evidence>
<gene>
    <name evidence="1" type="ORF">BDD43_4434</name>
</gene>
<accession>A0A495J5D9</accession>
<dbReference type="EMBL" id="RBKU01000001">
    <property type="protein sequence ID" value="RKR84206.1"/>
    <property type="molecule type" value="Genomic_DNA"/>
</dbReference>
<proteinExistence type="predicted"/>
<keyword evidence="2" id="KW-1185">Reference proteome</keyword>
<reference evidence="1 2" key="1">
    <citation type="submission" date="2018-10" db="EMBL/GenBank/DDBJ databases">
        <title>Genomic Encyclopedia of Archaeal and Bacterial Type Strains, Phase II (KMG-II): from individual species to whole genera.</title>
        <authorList>
            <person name="Goeker M."/>
        </authorList>
    </citation>
    <scope>NUCLEOTIDE SEQUENCE [LARGE SCALE GENOMIC DNA]</scope>
    <source>
        <strain evidence="1 2">DSM 18602</strain>
    </source>
</reference>
<name>A0A495J5D9_9SPHI</name>